<sequence length="256" mass="28520">MDRSRPSAYEPFRHAKIGSADDEKPLVPPAAPSTASHSQQHAALPRGVNGRHAKNGGGGALDKFRTALRVLVLIIAATIVGLQAHALAVWKDTRDDVVDQRPDGGQWRMQSWAVMDFTPTWTTLGVAAASVVVQTIALISICTWLNKIRNSLWHVLSVYLTSVLFIAAWIAALVYFRIDYSQGEQKSRWDMWAYTCQNKAKTGGTIPWNVLCIQMEYTWIAEIVAAAAELLGLVLFIVSRRHAPKKYKMVKPIWKK</sequence>
<keyword evidence="2" id="KW-0472">Membrane</keyword>
<dbReference type="PANTHER" id="PTHR42069:SF1">
    <property type="entry name" value="MARVEL DOMAIN-CONTAINING PROTEIN"/>
    <property type="match status" value="1"/>
</dbReference>
<keyword evidence="2" id="KW-0812">Transmembrane</keyword>
<accession>A0AAV9VE76</accession>
<dbReference type="Proteomes" id="UP001375240">
    <property type="component" value="Unassembled WGS sequence"/>
</dbReference>
<comment type="caution">
    <text evidence="3">The sequence shown here is derived from an EMBL/GenBank/DDBJ whole genome shotgun (WGS) entry which is preliminary data.</text>
</comment>
<dbReference type="EMBL" id="JAVHNQ010000001">
    <property type="protein sequence ID" value="KAK6359339.1"/>
    <property type="molecule type" value="Genomic_DNA"/>
</dbReference>
<evidence type="ECO:0000256" key="1">
    <source>
        <dbReference type="SAM" id="MobiDB-lite"/>
    </source>
</evidence>
<evidence type="ECO:0000313" key="4">
    <source>
        <dbReference type="Proteomes" id="UP001375240"/>
    </source>
</evidence>
<feature type="transmembrane region" description="Helical" evidence="2">
    <location>
        <begin position="121"/>
        <end position="145"/>
    </location>
</feature>
<feature type="transmembrane region" description="Helical" evidence="2">
    <location>
        <begin position="217"/>
        <end position="238"/>
    </location>
</feature>
<keyword evidence="4" id="KW-1185">Reference proteome</keyword>
<evidence type="ECO:0000256" key="2">
    <source>
        <dbReference type="SAM" id="Phobius"/>
    </source>
</evidence>
<organism evidence="3 4">
    <name type="scientific">Orbilia brochopaga</name>
    <dbReference type="NCBI Taxonomy" id="3140254"/>
    <lineage>
        <taxon>Eukaryota</taxon>
        <taxon>Fungi</taxon>
        <taxon>Dikarya</taxon>
        <taxon>Ascomycota</taxon>
        <taxon>Pezizomycotina</taxon>
        <taxon>Orbiliomycetes</taxon>
        <taxon>Orbiliales</taxon>
        <taxon>Orbiliaceae</taxon>
        <taxon>Orbilia</taxon>
    </lineage>
</organism>
<proteinExistence type="predicted"/>
<feature type="transmembrane region" description="Helical" evidence="2">
    <location>
        <begin position="70"/>
        <end position="90"/>
    </location>
</feature>
<feature type="region of interest" description="Disordered" evidence="1">
    <location>
        <begin position="1"/>
        <end position="52"/>
    </location>
</feature>
<evidence type="ECO:0000313" key="3">
    <source>
        <dbReference type="EMBL" id="KAK6359339.1"/>
    </source>
</evidence>
<keyword evidence="2" id="KW-1133">Transmembrane helix</keyword>
<protein>
    <submittedName>
        <fullName evidence="3">Uncharacterized protein</fullName>
    </submittedName>
</protein>
<dbReference type="PANTHER" id="PTHR42069">
    <property type="entry name" value="HYPHAL ANASTAMOSIS-8 PROTEIN"/>
    <property type="match status" value="1"/>
</dbReference>
<gene>
    <name evidence="3" type="ORF">TWF696_000500</name>
</gene>
<dbReference type="AlphaFoldDB" id="A0AAV9VE76"/>
<feature type="transmembrane region" description="Helical" evidence="2">
    <location>
        <begin position="152"/>
        <end position="176"/>
    </location>
</feature>
<name>A0AAV9VE76_9PEZI</name>
<reference evidence="3 4" key="1">
    <citation type="submission" date="2019-10" db="EMBL/GenBank/DDBJ databases">
        <authorList>
            <person name="Palmer J.M."/>
        </authorList>
    </citation>
    <scope>NUCLEOTIDE SEQUENCE [LARGE SCALE GENOMIC DNA]</scope>
    <source>
        <strain evidence="3 4">TWF696</strain>
    </source>
</reference>